<dbReference type="AlphaFoldDB" id="A0A1X9YWJ9"/>
<keyword evidence="1" id="KW-0812">Transmembrane</keyword>
<dbReference type="Proteomes" id="UP000266292">
    <property type="component" value="Chromosome"/>
</dbReference>
<sequence>MATNKLLPGEQYLIQTVDKRIALTTHRLIQRSASWSRHKSQAVMLEDIEDWEVKSTGTALYLGLSIASSLLVYFNDSFFLLSGFFLALFIMTRRQRIHVRTSDGATMVLPLDVDQKHVHSLIPLVKEAQQNRRSTLQHHDLVAA</sequence>
<reference evidence="3" key="1">
    <citation type="submission" date="2017-05" db="EMBL/GenBank/DDBJ databases">
        <authorList>
            <person name="Ray J."/>
            <person name="Price M."/>
            <person name="Deutschbauer A."/>
        </authorList>
    </citation>
    <scope>NUCLEOTIDE SEQUENCE [LARGE SCALE GENOMIC DNA]</scope>
    <source>
        <strain evidence="3">DSM 19842</strain>
    </source>
</reference>
<dbReference type="KEGG" id="pact:CA264_18770"/>
<accession>A0A1X9YWJ9</accession>
<name>A0A1X9YWJ9_9BACT</name>
<dbReference type="EMBL" id="CP021235">
    <property type="protein sequence ID" value="ARS37297.1"/>
    <property type="molecule type" value="Genomic_DNA"/>
</dbReference>
<keyword evidence="1" id="KW-1133">Transmembrane helix</keyword>
<gene>
    <name evidence="2" type="ORF">CA264_18770</name>
</gene>
<dbReference type="RefSeq" id="WP_025608942.1">
    <property type="nucleotide sequence ID" value="NZ_CP021235.1"/>
</dbReference>
<evidence type="ECO:0000313" key="3">
    <source>
        <dbReference type="Proteomes" id="UP000266292"/>
    </source>
</evidence>
<keyword evidence="1" id="KW-0472">Membrane</keyword>
<dbReference type="STRING" id="709015.GCA_000472485_03788"/>
<evidence type="ECO:0000313" key="2">
    <source>
        <dbReference type="EMBL" id="ARS37297.1"/>
    </source>
</evidence>
<feature type="transmembrane region" description="Helical" evidence="1">
    <location>
        <begin position="70"/>
        <end position="90"/>
    </location>
</feature>
<evidence type="ECO:0000256" key="1">
    <source>
        <dbReference type="SAM" id="Phobius"/>
    </source>
</evidence>
<protein>
    <submittedName>
        <fullName evidence="2">Uncharacterized protein</fullName>
    </submittedName>
</protein>
<organism evidence="2 3">
    <name type="scientific">Pontibacter actiniarum</name>
    <dbReference type="NCBI Taxonomy" id="323450"/>
    <lineage>
        <taxon>Bacteria</taxon>
        <taxon>Pseudomonadati</taxon>
        <taxon>Bacteroidota</taxon>
        <taxon>Cytophagia</taxon>
        <taxon>Cytophagales</taxon>
        <taxon>Hymenobacteraceae</taxon>
        <taxon>Pontibacter</taxon>
    </lineage>
</organism>
<keyword evidence="3" id="KW-1185">Reference proteome</keyword>
<dbReference type="OrthoDB" id="852039at2"/>
<proteinExistence type="predicted"/>